<dbReference type="AlphaFoldDB" id="A0A4V2ZB69"/>
<protein>
    <submittedName>
        <fullName evidence="2">Uncharacterized protein</fullName>
    </submittedName>
</protein>
<proteinExistence type="predicted"/>
<comment type="caution">
    <text evidence="2">The sequence shown here is derived from an EMBL/GenBank/DDBJ whole genome shotgun (WGS) entry which is preliminary data.</text>
</comment>
<dbReference type="RefSeq" id="WP_132630672.1">
    <property type="nucleotide sequence ID" value="NZ_SMLD01000029.1"/>
</dbReference>
<keyword evidence="1" id="KW-0732">Signal</keyword>
<dbReference type="EMBL" id="SMLD01000029">
    <property type="protein sequence ID" value="TDE55622.1"/>
    <property type="molecule type" value="Genomic_DNA"/>
</dbReference>
<name>A0A4V2ZB69_9ACTN</name>
<sequence length="120" mass="12564">MKKFHALAISAACLAGSLAAAAPAMAAPITAGVTVQDDVIRNSFACSSPKGAKLNTSYKPGITSVTVYFNNHCSTKMAISMHYELSDPQCFTVNPKTKGRKKLHDGAITITKLTATKGSC</sequence>
<evidence type="ECO:0000313" key="3">
    <source>
        <dbReference type="Proteomes" id="UP000295136"/>
    </source>
</evidence>
<reference evidence="2 3" key="1">
    <citation type="submission" date="2019-03" db="EMBL/GenBank/DDBJ databases">
        <title>Draft genome sequences of novel Actinobacteria.</title>
        <authorList>
            <person name="Sahin N."/>
            <person name="Ay H."/>
            <person name="Saygin H."/>
        </authorList>
    </citation>
    <scope>NUCLEOTIDE SEQUENCE [LARGE SCALE GENOMIC DNA]</scope>
    <source>
        <strain evidence="2 3">6K102</strain>
    </source>
</reference>
<dbReference type="Proteomes" id="UP000295136">
    <property type="component" value="Unassembled WGS sequence"/>
</dbReference>
<evidence type="ECO:0000313" key="2">
    <source>
        <dbReference type="EMBL" id="TDE55622.1"/>
    </source>
</evidence>
<organism evidence="2 3">
    <name type="scientific">Nonomuraea mesophila</name>
    <dbReference type="NCBI Taxonomy" id="2530382"/>
    <lineage>
        <taxon>Bacteria</taxon>
        <taxon>Bacillati</taxon>
        <taxon>Actinomycetota</taxon>
        <taxon>Actinomycetes</taxon>
        <taxon>Streptosporangiales</taxon>
        <taxon>Streptosporangiaceae</taxon>
        <taxon>Nonomuraea</taxon>
    </lineage>
</organism>
<accession>A0A4V2ZB69</accession>
<evidence type="ECO:0000256" key="1">
    <source>
        <dbReference type="SAM" id="SignalP"/>
    </source>
</evidence>
<feature type="chain" id="PRO_5020856567" evidence="1">
    <location>
        <begin position="27"/>
        <end position="120"/>
    </location>
</feature>
<keyword evidence="3" id="KW-1185">Reference proteome</keyword>
<feature type="signal peptide" evidence="1">
    <location>
        <begin position="1"/>
        <end position="26"/>
    </location>
</feature>
<gene>
    <name evidence="2" type="ORF">E1295_13850</name>
</gene>